<dbReference type="PANTHER" id="PTHR43283">
    <property type="entry name" value="BETA-LACTAMASE-RELATED"/>
    <property type="match status" value="1"/>
</dbReference>
<accession>A0A538TQP1</accession>
<dbReference type="SUPFAM" id="SSF56601">
    <property type="entry name" value="beta-lactamase/transpeptidase-like"/>
    <property type="match status" value="1"/>
</dbReference>
<evidence type="ECO:0000259" key="3">
    <source>
        <dbReference type="Pfam" id="PF00144"/>
    </source>
</evidence>
<dbReference type="EMBL" id="VBOZ01000010">
    <property type="protein sequence ID" value="TMQ65944.1"/>
    <property type="molecule type" value="Genomic_DNA"/>
</dbReference>
<sequence length="536" mass="58546">MVRRRSFDPEEHGPGPQREGASGELADVVHGRPVARSRLEGIVQEESGADRGARDRQLPDDAGAPRQDDAGEHSSAVWLGRRRIVRERGQVRDWTGSNGWRCDRRRNGQCLGRGAGDQDGRNLLRCGRRAQSHDRNDPDGNGSEVHAAREGHWVHGAGGYPTFIARASRMAYSLAPMADRKSGAKFRPLAALVESRIADGLFPGAVVAVGRAAGIAYHAAFGRRALSPRREPISKRTIFDLASLTKVMATAPLVVEHAIRRKLSLLDPVERHLAETRGTPVGAIPLHLLLTHTAGLTADNPIEDYAGSKADLLAAIAREPLESPPGTKFTYSDVGYILLQLILERAQRRRLDRIAEAALFQPLRVRDTRFGVRSADVARTAPTTFERGRWLRGRVHDPRARSRALGGVGGHAGMFGTAADVARFCELILNRGRYRGRQLLSEESMRAMTTDQCGGNVGARRGFGFDIESPYSAPRGRHFSRSSFGHTGWTGVSLWIDPESNAYVVLLTNAIHPDGHKDLKEFRSDAATLAAEGLGI</sequence>
<keyword evidence="1" id="KW-0378">Hydrolase</keyword>
<dbReference type="Proteomes" id="UP000317691">
    <property type="component" value="Unassembled WGS sequence"/>
</dbReference>
<dbReference type="AlphaFoldDB" id="A0A538TQP1"/>
<name>A0A538TQP1_UNCEI</name>
<dbReference type="InterPro" id="IPR001466">
    <property type="entry name" value="Beta-lactam-related"/>
</dbReference>
<protein>
    <submittedName>
        <fullName evidence="4">Beta-lactamase family protein</fullName>
    </submittedName>
</protein>
<dbReference type="PANTHER" id="PTHR43283:SF11">
    <property type="entry name" value="BETA-LACTAMASE-RELATED DOMAIN-CONTAINING PROTEIN"/>
    <property type="match status" value="1"/>
</dbReference>
<gene>
    <name evidence="4" type="ORF">E6K79_03500</name>
</gene>
<reference evidence="4 5" key="1">
    <citation type="journal article" date="2019" name="Nat. Microbiol.">
        <title>Mediterranean grassland soil C-N compound turnover is dependent on rainfall and depth, and is mediated by genomically divergent microorganisms.</title>
        <authorList>
            <person name="Diamond S."/>
            <person name="Andeer P.F."/>
            <person name="Li Z."/>
            <person name="Crits-Christoph A."/>
            <person name="Burstein D."/>
            <person name="Anantharaman K."/>
            <person name="Lane K.R."/>
            <person name="Thomas B.C."/>
            <person name="Pan C."/>
            <person name="Northen T.R."/>
            <person name="Banfield J.F."/>
        </authorList>
    </citation>
    <scope>NUCLEOTIDE SEQUENCE [LARGE SCALE GENOMIC DNA]</scope>
    <source>
        <strain evidence="4">WS_9</strain>
    </source>
</reference>
<dbReference type="InterPro" id="IPR050789">
    <property type="entry name" value="Diverse_Enzym_Activities"/>
</dbReference>
<dbReference type="Gene3D" id="3.40.710.10">
    <property type="entry name" value="DD-peptidase/beta-lactamase superfamily"/>
    <property type="match status" value="1"/>
</dbReference>
<comment type="caution">
    <text evidence="4">The sequence shown here is derived from an EMBL/GenBank/DDBJ whole genome shotgun (WGS) entry which is preliminary data.</text>
</comment>
<feature type="region of interest" description="Disordered" evidence="2">
    <location>
        <begin position="1"/>
        <end position="75"/>
    </location>
</feature>
<proteinExistence type="predicted"/>
<evidence type="ECO:0000313" key="5">
    <source>
        <dbReference type="Proteomes" id="UP000317691"/>
    </source>
</evidence>
<feature type="compositionally biased region" description="Basic and acidic residues" evidence="2">
    <location>
        <begin position="48"/>
        <end position="59"/>
    </location>
</feature>
<dbReference type="Pfam" id="PF00144">
    <property type="entry name" value="Beta-lactamase"/>
    <property type="match status" value="1"/>
</dbReference>
<dbReference type="GO" id="GO:0016787">
    <property type="term" value="F:hydrolase activity"/>
    <property type="evidence" value="ECO:0007669"/>
    <property type="project" value="UniProtKB-KW"/>
</dbReference>
<evidence type="ECO:0000313" key="4">
    <source>
        <dbReference type="EMBL" id="TMQ65944.1"/>
    </source>
</evidence>
<evidence type="ECO:0000256" key="2">
    <source>
        <dbReference type="SAM" id="MobiDB-lite"/>
    </source>
</evidence>
<organism evidence="4 5">
    <name type="scientific">Eiseniibacteriota bacterium</name>
    <dbReference type="NCBI Taxonomy" id="2212470"/>
    <lineage>
        <taxon>Bacteria</taxon>
        <taxon>Candidatus Eiseniibacteriota</taxon>
    </lineage>
</organism>
<feature type="domain" description="Beta-lactamase-related" evidence="3">
    <location>
        <begin position="190"/>
        <end position="521"/>
    </location>
</feature>
<feature type="compositionally biased region" description="Basic and acidic residues" evidence="2">
    <location>
        <begin position="1"/>
        <end position="13"/>
    </location>
</feature>
<dbReference type="InterPro" id="IPR012338">
    <property type="entry name" value="Beta-lactam/transpept-like"/>
</dbReference>
<evidence type="ECO:0000256" key="1">
    <source>
        <dbReference type="ARBA" id="ARBA00022801"/>
    </source>
</evidence>